<dbReference type="CDD" id="cd05233">
    <property type="entry name" value="SDR_c"/>
    <property type="match status" value="1"/>
</dbReference>
<dbReference type="PRINTS" id="PR00081">
    <property type="entry name" value="GDHRDH"/>
</dbReference>
<name>A0A1G9W158_ALLAB</name>
<evidence type="ECO:0000256" key="1">
    <source>
        <dbReference type="ARBA" id="ARBA00006484"/>
    </source>
</evidence>
<dbReference type="NCBIfam" id="NF004526">
    <property type="entry name" value="PRK05872.1"/>
    <property type="match status" value="1"/>
</dbReference>
<accession>A0A1G9W158</accession>
<gene>
    <name evidence="5" type="ORF">SAMN04489726_3345</name>
</gene>
<dbReference type="RefSeq" id="WP_030431515.1">
    <property type="nucleotide sequence ID" value="NZ_JOEF01000019.1"/>
</dbReference>
<protein>
    <recommendedName>
        <fullName evidence="4">Ketoreductase domain-containing protein</fullName>
    </recommendedName>
</protein>
<dbReference type="InterPro" id="IPR057326">
    <property type="entry name" value="KR_dom"/>
</dbReference>
<dbReference type="eggNOG" id="COG0300">
    <property type="taxonomic scope" value="Bacteria"/>
</dbReference>
<organism evidence="5 6">
    <name type="scientific">Allokutzneria albata</name>
    <name type="common">Kibdelosporangium albatum</name>
    <dbReference type="NCBI Taxonomy" id="211114"/>
    <lineage>
        <taxon>Bacteria</taxon>
        <taxon>Bacillati</taxon>
        <taxon>Actinomycetota</taxon>
        <taxon>Actinomycetes</taxon>
        <taxon>Pseudonocardiales</taxon>
        <taxon>Pseudonocardiaceae</taxon>
        <taxon>Allokutzneria</taxon>
    </lineage>
</organism>
<sequence>MRTALITGAARGIGAATAKALAEKGTRVAVVGLEPERLAALTDELGPGHLWHPVDVTDPESLRTAVEATVAAFGRLDVVIANAGIINYGTVRTTEPADFARTIDVNVNGVFNTVRAALPSIIASRGHVLTIASLASFLPPPGMAAYAASKAAVDAMTCSLRNEVAHLGVTAGSAHFSWINTDMVRDADAELPSFARFRSRLPWPANSTTGVADCARAVVRGIERRSRRVYVPGSVAVAYWARSLITSHIGDRVTRRVMGGFIDDYEAEAARLGRAIGDHAHKAQHS</sequence>
<dbReference type="AlphaFoldDB" id="A0A1G9W158"/>
<evidence type="ECO:0000256" key="2">
    <source>
        <dbReference type="ARBA" id="ARBA00023002"/>
    </source>
</evidence>
<proteinExistence type="inferred from homology"/>
<dbReference type="Gene3D" id="3.40.50.720">
    <property type="entry name" value="NAD(P)-binding Rossmann-like Domain"/>
    <property type="match status" value="1"/>
</dbReference>
<dbReference type="Proteomes" id="UP000183376">
    <property type="component" value="Chromosome I"/>
</dbReference>
<dbReference type="Pfam" id="PF00106">
    <property type="entry name" value="adh_short"/>
    <property type="match status" value="1"/>
</dbReference>
<evidence type="ECO:0000259" key="4">
    <source>
        <dbReference type="SMART" id="SM00822"/>
    </source>
</evidence>
<dbReference type="PRINTS" id="PR00080">
    <property type="entry name" value="SDRFAMILY"/>
</dbReference>
<dbReference type="OrthoDB" id="3743899at2"/>
<evidence type="ECO:0000313" key="5">
    <source>
        <dbReference type="EMBL" id="SDM78268.1"/>
    </source>
</evidence>
<dbReference type="EMBL" id="LT629701">
    <property type="protein sequence ID" value="SDM78268.1"/>
    <property type="molecule type" value="Genomic_DNA"/>
</dbReference>
<dbReference type="GO" id="GO:0016491">
    <property type="term" value="F:oxidoreductase activity"/>
    <property type="evidence" value="ECO:0007669"/>
    <property type="project" value="UniProtKB-KW"/>
</dbReference>
<dbReference type="InterPro" id="IPR020904">
    <property type="entry name" value="Sc_DH/Rdtase_CS"/>
</dbReference>
<evidence type="ECO:0000313" key="6">
    <source>
        <dbReference type="Proteomes" id="UP000183376"/>
    </source>
</evidence>
<evidence type="ECO:0000256" key="3">
    <source>
        <dbReference type="RuleBase" id="RU000363"/>
    </source>
</evidence>
<dbReference type="InterPro" id="IPR036291">
    <property type="entry name" value="NAD(P)-bd_dom_sf"/>
</dbReference>
<reference evidence="5 6" key="1">
    <citation type="submission" date="2016-10" db="EMBL/GenBank/DDBJ databases">
        <authorList>
            <person name="de Groot N.N."/>
        </authorList>
    </citation>
    <scope>NUCLEOTIDE SEQUENCE [LARGE SCALE GENOMIC DNA]</scope>
    <source>
        <strain evidence="5 6">DSM 44149</strain>
    </source>
</reference>
<dbReference type="PROSITE" id="PS00061">
    <property type="entry name" value="ADH_SHORT"/>
    <property type="match status" value="1"/>
</dbReference>
<dbReference type="SMART" id="SM00822">
    <property type="entry name" value="PKS_KR"/>
    <property type="match status" value="1"/>
</dbReference>
<dbReference type="STRING" id="211114.SAMN04489726_3345"/>
<dbReference type="PANTHER" id="PTHR44196:SF1">
    <property type="entry name" value="DEHYDROGENASE_REDUCTASE SDR FAMILY MEMBER 7B"/>
    <property type="match status" value="1"/>
</dbReference>
<comment type="similarity">
    <text evidence="1 3">Belongs to the short-chain dehydrogenases/reductases (SDR) family.</text>
</comment>
<keyword evidence="2" id="KW-0560">Oxidoreductase</keyword>
<dbReference type="SUPFAM" id="SSF51735">
    <property type="entry name" value="NAD(P)-binding Rossmann-fold domains"/>
    <property type="match status" value="1"/>
</dbReference>
<dbReference type="PANTHER" id="PTHR44196">
    <property type="entry name" value="DEHYDROGENASE/REDUCTASE SDR FAMILY MEMBER 7B"/>
    <property type="match status" value="1"/>
</dbReference>
<dbReference type="InterPro" id="IPR002347">
    <property type="entry name" value="SDR_fam"/>
</dbReference>
<feature type="domain" description="Ketoreductase" evidence="4">
    <location>
        <begin position="2"/>
        <end position="175"/>
    </location>
</feature>
<keyword evidence="6" id="KW-1185">Reference proteome</keyword>
<dbReference type="GO" id="GO:0016020">
    <property type="term" value="C:membrane"/>
    <property type="evidence" value="ECO:0007669"/>
    <property type="project" value="TreeGrafter"/>
</dbReference>